<accession>A0A0A9CYE7</accession>
<proteinExistence type="predicted"/>
<protein>
    <submittedName>
        <fullName evidence="2">6-phosphogluconate dehydrogenase family protein</fullName>
    </submittedName>
</protein>
<name>A0A0A9CYE7_ARUDO</name>
<sequence>MVASTAGPAWTRRTTVRGRARESTNPRGSRWPSTGSPPSACARESVESTLAGERL</sequence>
<reference evidence="2" key="2">
    <citation type="journal article" date="2015" name="Data Brief">
        <title>Shoot transcriptome of the giant reed, Arundo donax.</title>
        <authorList>
            <person name="Barrero R.A."/>
            <person name="Guerrero F.D."/>
            <person name="Moolhuijzen P."/>
            <person name="Goolsby J.A."/>
            <person name="Tidwell J."/>
            <person name="Bellgard S.E."/>
            <person name="Bellgard M.I."/>
        </authorList>
    </citation>
    <scope>NUCLEOTIDE SEQUENCE</scope>
    <source>
        <tissue evidence="2">Shoot tissue taken approximately 20 cm above the soil surface</tissue>
    </source>
</reference>
<feature type="compositionally biased region" description="Polar residues" evidence="1">
    <location>
        <begin position="25"/>
        <end position="37"/>
    </location>
</feature>
<feature type="region of interest" description="Disordered" evidence="1">
    <location>
        <begin position="1"/>
        <end position="55"/>
    </location>
</feature>
<reference evidence="2" key="1">
    <citation type="submission" date="2014-09" db="EMBL/GenBank/DDBJ databases">
        <authorList>
            <person name="Magalhaes I.L.F."/>
            <person name="Oliveira U."/>
            <person name="Santos F.R."/>
            <person name="Vidigal T.H.D.A."/>
            <person name="Brescovit A.D."/>
            <person name="Santos A.J."/>
        </authorList>
    </citation>
    <scope>NUCLEOTIDE SEQUENCE</scope>
    <source>
        <tissue evidence="2">Shoot tissue taken approximately 20 cm above the soil surface</tissue>
    </source>
</reference>
<organism evidence="2">
    <name type="scientific">Arundo donax</name>
    <name type="common">Giant reed</name>
    <name type="synonym">Donax arundinaceus</name>
    <dbReference type="NCBI Taxonomy" id="35708"/>
    <lineage>
        <taxon>Eukaryota</taxon>
        <taxon>Viridiplantae</taxon>
        <taxon>Streptophyta</taxon>
        <taxon>Embryophyta</taxon>
        <taxon>Tracheophyta</taxon>
        <taxon>Spermatophyta</taxon>
        <taxon>Magnoliopsida</taxon>
        <taxon>Liliopsida</taxon>
        <taxon>Poales</taxon>
        <taxon>Poaceae</taxon>
        <taxon>PACMAD clade</taxon>
        <taxon>Arundinoideae</taxon>
        <taxon>Arundineae</taxon>
        <taxon>Arundo</taxon>
    </lineage>
</organism>
<dbReference type="EMBL" id="GBRH01216526">
    <property type="protein sequence ID" value="JAD81369.1"/>
    <property type="molecule type" value="Transcribed_RNA"/>
</dbReference>
<evidence type="ECO:0000256" key="1">
    <source>
        <dbReference type="SAM" id="MobiDB-lite"/>
    </source>
</evidence>
<dbReference type="AlphaFoldDB" id="A0A0A9CYE7"/>
<evidence type="ECO:0000313" key="2">
    <source>
        <dbReference type="EMBL" id="JAD81369.1"/>
    </source>
</evidence>